<proteinExistence type="inferred from homology"/>
<dbReference type="SUPFAM" id="SSF49899">
    <property type="entry name" value="Concanavalin A-like lectins/glucanases"/>
    <property type="match status" value="1"/>
</dbReference>
<evidence type="ECO:0000256" key="1">
    <source>
        <dbReference type="ARBA" id="ARBA00006865"/>
    </source>
</evidence>
<feature type="domain" description="GH16" evidence="2">
    <location>
        <begin position="24"/>
        <end position="290"/>
    </location>
</feature>
<comment type="similarity">
    <text evidence="1">Belongs to the glycosyl hydrolase 16 family.</text>
</comment>
<dbReference type="InterPro" id="IPR000757">
    <property type="entry name" value="Beta-glucanase-like"/>
</dbReference>
<comment type="caution">
    <text evidence="3">The sequence shown here is derived from an EMBL/GenBank/DDBJ whole genome shotgun (WGS) entry which is preliminary data.</text>
</comment>
<keyword evidence="3" id="KW-0378">Hydrolase</keyword>
<keyword evidence="4" id="KW-1185">Reference proteome</keyword>
<protein>
    <submittedName>
        <fullName evidence="3">Glycoside hydrolase family 16 protein</fullName>
    </submittedName>
</protein>
<evidence type="ECO:0000313" key="4">
    <source>
        <dbReference type="Proteomes" id="UP001172083"/>
    </source>
</evidence>
<dbReference type="GO" id="GO:0016787">
    <property type="term" value="F:hydrolase activity"/>
    <property type="evidence" value="ECO:0007669"/>
    <property type="project" value="UniProtKB-KW"/>
</dbReference>
<dbReference type="InterPro" id="IPR050546">
    <property type="entry name" value="Glycosyl_Hydrlase_16"/>
</dbReference>
<evidence type="ECO:0000259" key="2">
    <source>
        <dbReference type="PROSITE" id="PS51762"/>
    </source>
</evidence>
<organism evidence="3 4">
    <name type="scientific">Agaribacillus aureus</name>
    <dbReference type="NCBI Taxonomy" id="3051825"/>
    <lineage>
        <taxon>Bacteria</taxon>
        <taxon>Pseudomonadati</taxon>
        <taxon>Bacteroidota</taxon>
        <taxon>Cytophagia</taxon>
        <taxon>Cytophagales</taxon>
        <taxon>Splendidivirgaceae</taxon>
        <taxon>Agaribacillus</taxon>
    </lineage>
</organism>
<dbReference type="CDD" id="cd08023">
    <property type="entry name" value="GH16_laminarinase_like"/>
    <property type="match status" value="1"/>
</dbReference>
<dbReference type="EMBL" id="JAUJEB010000001">
    <property type="protein sequence ID" value="MDN5210831.1"/>
    <property type="molecule type" value="Genomic_DNA"/>
</dbReference>
<dbReference type="PANTHER" id="PTHR10963:SF55">
    <property type="entry name" value="GLYCOSIDE HYDROLASE FAMILY 16 PROTEIN"/>
    <property type="match status" value="1"/>
</dbReference>
<dbReference type="PANTHER" id="PTHR10963">
    <property type="entry name" value="GLYCOSYL HYDROLASE-RELATED"/>
    <property type="match status" value="1"/>
</dbReference>
<accession>A0ABT8L2X8</accession>
<dbReference type="Gene3D" id="2.60.120.200">
    <property type="match status" value="1"/>
</dbReference>
<dbReference type="InterPro" id="IPR013320">
    <property type="entry name" value="ConA-like_dom_sf"/>
</dbReference>
<reference evidence="3" key="1">
    <citation type="submission" date="2023-06" db="EMBL/GenBank/DDBJ databases">
        <title>Genomic of Agaribacillus aureum.</title>
        <authorList>
            <person name="Wang G."/>
        </authorList>
    </citation>
    <scope>NUCLEOTIDE SEQUENCE</scope>
    <source>
        <strain evidence="3">BMA12</strain>
    </source>
</reference>
<gene>
    <name evidence="3" type="ORF">QQ020_02190</name>
</gene>
<dbReference type="Pfam" id="PF00722">
    <property type="entry name" value="Glyco_hydro_16"/>
    <property type="match status" value="1"/>
</dbReference>
<dbReference type="RefSeq" id="WP_346756171.1">
    <property type="nucleotide sequence ID" value="NZ_JAUJEB010000001.1"/>
</dbReference>
<evidence type="ECO:0000313" key="3">
    <source>
        <dbReference type="EMBL" id="MDN5210831.1"/>
    </source>
</evidence>
<dbReference type="PROSITE" id="PS51762">
    <property type="entry name" value="GH16_2"/>
    <property type="match status" value="1"/>
</dbReference>
<name>A0ABT8L2X8_9BACT</name>
<dbReference type="Proteomes" id="UP001172083">
    <property type="component" value="Unassembled WGS sequence"/>
</dbReference>
<sequence>MKHVFQVGWIVVVTFTLVNCSTKSEIKNTAIDNTTSGSYVLVWSDDFDLDGPPDPTKWTYENGFVRNEELQWYQPENAFCENGLLVIEGRRETFPNPNHSPGSENWKENRKEAAYTSASVTTKGLHTWKYGRFEIKAKIKTQPGLWPAIWTLGADQPWPEGGEIDIMEYYDHSILANAAWAGAEPYSVIWDDTKRPMSHFGEDDWSEQFHIWRMDWDETSIKLFLDDELLNTIALSETINKRGTVTNPFKIPHFLILNLAIGGKAGGDPSNTPFPSRYEIDYVRVYQVNN</sequence>